<dbReference type="PANTHER" id="PTHR37826:SF3">
    <property type="entry name" value="J DOMAIN-CONTAINING PROTEIN"/>
    <property type="match status" value="1"/>
</dbReference>
<comment type="caution">
    <text evidence="3">The sequence shown here is derived from an EMBL/GenBank/DDBJ whole genome shotgun (WGS) entry which is preliminary data.</text>
</comment>
<feature type="compositionally biased region" description="Low complexity" evidence="1">
    <location>
        <begin position="1"/>
        <end position="17"/>
    </location>
</feature>
<feature type="transmembrane region" description="Helical" evidence="2">
    <location>
        <begin position="311"/>
        <end position="329"/>
    </location>
</feature>
<keyword evidence="2" id="KW-1133">Transmembrane helix</keyword>
<dbReference type="Proteomes" id="UP000321720">
    <property type="component" value="Unassembled WGS sequence"/>
</dbReference>
<keyword evidence="4" id="KW-1185">Reference proteome</keyword>
<gene>
    <name evidence="3" type="ORF">CCO02nite_26510</name>
</gene>
<dbReference type="AlphaFoldDB" id="A0A511JE32"/>
<dbReference type="RefSeq" id="WP_222593206.1">
    <property type="nucleotide sequence ID" value="NZ_BJWG01000013.1"/>
</dbReference>
<feature type="region of interest" description="Disordered" evidence="1">
    <location>
        <begin position="1"/>
        <end position="26"/>
    </location>
</feature>
<dbReference type="EMBL" id="BJWG01000013">
    <property type="protein sequence ID" value="GEL95993.1"/>
    <property type="molecule type" value="Genomic_DNA"/>
</dbReference>
<dbReference type="PANTHER" id="PTHR37826">
    <property type="entry name" value="FLOTILLIN BAND_7_5 DOMAIN PROTEIN"/>
    <property type="match status" value="1"/>
</dbReference>
<evidence type="ECO:0008006" key="5">
    <source>
        <dbReference type="Google" id="ProtNLM"/>
    </source>
</evidence>
<keyword evidence="2" id="KW-0472">Membrane</keyword>
<evidence type="ECO:0000256" key="2">
    <source>
        <dbReference type="SAM" id="Phobius"/>
    </source>
</evidence>
<evidence type="ECO:0000256" key="1">
    <source>
        <dbReference type="SAM" id="MobiDB-lite"/>
    </source>
</evidence>
<proteinExistence type="predicted"/>
<protein>
    <recommendedName>
        <fullName evidence="5">Zinc ribbon domain-containing protein</fullName>
    </recommendedName>
</protein>
<evidence type="ECO:0000313" key="4">
    <source>
        <dbReference type="Proteomes" id="UP000321720"/>
    </source>
</evidence>
<reference evidence="3 4" key="1">
    <citation type="submission" date="2019-07" db="EMBL/GenBank/DDBJ databases">
        <title>Whole genome shotgun sequence of Cellulomonas composti NBRC 100758.</title>
        <authorList>
            <person name="Hosoyama A."/>
            <person name="Uohara A."/>
            <person name="Ohji S."/>
            <person name="Ichikawa N."/>
        </authorList>
    </citation>
    <scope>NUCLEOTIDE SEQUENCE [LARGE SCALE GENOMIC DNA]</scope>
    <source>
        <strain evidence="3 4">NBRC 100758</strain>
    </source>
</reference>
<evidence type="ECO:0000313" key="3">
    <source>
        <dbReference type="EMBL" id="GEL95993.1"/>
    </source>
</evidence>
<feature type="transmembrane region" description="Helical" evidence="2">
    <location>
        <begin position="349"/>
        <end position="371"/>
    </location>
</feature>
<name>A0A511JE32_9CELL</name>
<accession>A0A511JE32</accession>
<organism evidence="3 4">
    <name type="scientific">Cellulomonas composti</name>
    <dbReference type="NCBI Taxonomy" id="266130"/>
    <lineage>
        <taxon>Bacteria</taxon>
        <taxon>Bacillati</taxon>
        <taxon>Actinomycetota</taxon>
        <taxon>Actinomycetes</taxon>
        <taxon>Micrococcales</taxon>
        <taxon>Cellulomonadaceae</taxon>
        <taxon>Cellulomonas</taxon>
    </lineage>
</organism>
<keyword evidence="2" id="KW-0812">Transmembrane</keyword>
<sequence length="376" mass="41087">MSDDLNPPDLAPAAASDTSWGAPPAAPEATVLQGRCSVCGAQLAYAPGTRLLECGSCGNRVEIARPQDHVVEEHSYAHWVADHGRYEVASIGGQVLRCQGCGASTETKDVAGSCQFCGGALVSVTNPAGVIVPEGVLPFQVDGPAARDQFRSWVRSRWFAPGALKKVGDTESLQGTYLPHWTFDAETTSDYTGQRGEHYWVKEGDQQVRKTRWYGARGTVELSFDDVLVPGSTTLPTDRVEKLGPWSLDAVEPYQPEYLLGHSAVRYDVDPQAALPQAQAQMDGEIRDEVKRDIGGDEQQVHHVNTRYDQLMFKLILLPIWIATFMYAGRQWQVTINANTGEVVGQRPYSVPKIMAATIVALIVVSLLIWYGTSRA</sequence>